<feature type="non-terminal residue" evidence="6">
    <location>
        <position position="1"/>
    </location>
</feature>
<dbReference type="GO" id="GO:0046872">
    <property type="term" value="F:metal ion binding"/>
    <property type="evidence" value="ECO:0007669"/>
    <property type="project" value="UniProtKB-KW"/>
</dbReference>
<organism evidence="6">
    <name type="scientific">marine sediment metagenome</name>
    <dbReference type="NCBI Taxonomy" id="412755"/>
    <lineage>
        <taxon>unclassified sequences</taxon>
        <taxon>metagenomes</taxon>
        <taxon>ecological metagenomes</taxon>
    </lineage>
</organism>
<evidence type="ECO:0000313" key="6">
    <source>
        <dbReference type="EMBL" id="GAI06317.1"/>
    </source>
</evidence>
<evidence type="ECO:0008006" key="7">
    <source>
        <dbReference type="Google" id="ProtNLM"/>
    </source>
</evidence>
<keyword evidence="5" id="KW-0460">Magnesium</keyword>
<sequence length="252" mass="27740">LRPGLVLLSYRVVRDAPCVKRNTQYDIRNTHDELIPIAAIVEIIHNAALLHDDVIDEGQKRRGLPTVNSLWGNESAVLLGDFLLSKVFKMCVELEPRFQRIIAATIVRTCEGELSQIIQRQNWQLSESKYIEIITEKSAALFSSACLLGSLLAGASETQIHSLACFGLNTGIAFQITDDLLDIIGDESKMGKTLGSDVDKNKLTLAVIHLLRAVEREEKSAVIEMLKTPGESKEALAEMLRSSGSLEYAHGG</sequence>
<feature type="non-terminal residue" evidence="6">
    <location>
        <position position="252"/>
    </location>
</feature>
<dbReference type="EMBL" id="BARV01011308">
    <property type="protein sequence ID" value="GAI06317.1"/>
    <property type="molecule type" value="Genomic_DNA"/>
</dbReference>
<dbReference type="SFLD" id="SFLDS00005">
    <property type="entry name" value="Isoprenoid_Synthase_Type_I"/>
    <property type="match status" value="1"/>
</dbReference>
<dbReference type="InterPro" id="IPR033749">
    <property type="entry name" value="Polyprenyl_synt_CS"/>
</dbReference>
<dbReference type="Pfam" id="PF00348">
    <property type="entry name" value="polyprenyl_synt"/>
    <property type="match status" value="1"/>
</dbReference>
<evidence type="ECO:0000256" key="2">
    <source>
        <dbReference type="ARBA" id="ARBA00006706"/>
    </source>
</evidence>
<comment type="similarity">
    <text evidence="2">Belongs to the FPP/GGPP synthase family.</text>
</comment>
<evidence type="ECO:0000256" key="5">
    <source>
        <dbReference type="ARBA" id="ARBA00022842"/>
    </source>
</evidence>
<dbReference type="CDD" id="cd00685">
    <property type="entry name" value="Trans_IPPS_HT"/>
    <property type="match status" value="1"/>
</dbReference>
<dbReference type="PANTHER" id="PTHR12001:SF69">
    <property type="entry name" value="ALL TRANS-POLYPRENYL-DIPHOSPHATE SYNTHASE PDSS1"/>
    <property type="match status" value="1"/>
</dbReference>
<evidence type="ECO:0000256" key="1">
    <source>
        <dbReference type="ARBA" id="ARBA00001946"/>
    </source>
</evidence>
<evidence type="ECO:0000256" key="3">
    <source>
        <dbReference type="ARBA" id="ARBA00022679"/>
    </source>
</evidence>
<dbReference type="PANTHER" id="PTHR12001">
    <property type="entry name" value="GERANYLGERANYL PYROPHOSPHATE SYNTHASE"/>
    <property type="match status" value="1"/>
</dbReference>
<name>X1KGZ2_9ZZZZ</name>
<comment type="caution">
    <text evidence="6">The sequence shown here is derived from an EMBL/GenBank/DDBJ whole genome shotgun (WGS) entry which is preliminary data.</text>
</comment>
<dbReference type="SUPFAM" id="SSF48576">
    <property type="entry name" value="Terpenoid synthases"/>
    <property type="match status" value="1"/>
</dbReference>
<dbReference type="PROSITE" id="PS00723">
    <property type="entry name" value="POLYPRENYL_SYNTHASE_1"/>
    <property type="match status" value="1"/>
</dbReference>
<keyword evidence="4" id="KW-0479">Metal-binding</keyword>
<dbReference type="GO" id="GO:0004659">
    <property type="term" value="F:prenyltransferase activity"/>
    <property type="evidence" value="ECO:0007669"/>
    <property type="project" value="InterPro"/>
</dbReference>
<keyword evidence="3" id="KW-0808">Transferase</keyword>
<accession>X1KGZ2</accession>
<evidence type="ECO:0000256" key="4">
    <source>
        <dbReference type="ARBA" id="ARBA00022723"/>
    </source>
</evidence>
<comment type="cofactor">
    <cofactor evidence="1">
        <name>Mg(2+)</name>
        <dbReference type="ChEBI" id="CHEBI:18420"/>
    </cofactor>
</comment>
<protein>
    <recommendedName>
        <fullName evidence="7">Polyprenyl synthetase</fullName>
    </recommendedName>
</protein>
<dbReference type="GO" id="GO:0008299">
    <property type="term" value="P:isoprenoid biosynthetic process"/>
    <property type="evidence" value="ECO:0007669"/>
    <property type="project" value="InterPro"/>
</dbReference>
<gene>
    <name evidence="6" type="ORF">S06H3_21508</name>
</gene>
<dbReference type="Gene3D" id="1.10.600.10">
    <property type="entry name" value="Farnesyl Diphosphate Synthase"/>
    <property type="match status" value="1"/>
</dbReference>
<dbReference type="InterPro" id="IPR000092">
    <property type="entry name" value="Polyprenyl_synt"/>
</dbReference>
<reference evidence="6" key="1">
    <citation type="journal article" date="2014" name="Front. Microbiol.">
        <title>High frequency of phylogenetically diverse reductive dehalogenase-homologous genes in deep subseafloor sedimentary metagenomes.</title>
        <authorList>
            <person name="Kawai M."/>
            <person name="Futagami T."/>
            <person name="Toyoda A."/>
            <person name="Takaki Y."/>
            <person name="Nishi S."/>
            <person name="Hori S."/>
            <person name="Arai W."/>
            <person name="Tsubouchi T."/>
            <person name="Morono Y."/>
            <person name="Uchiyama I."/>
            <person name="Ito T."/>
            <person name="Fujiyama A."/>
            <person name="Inagaki F."/>
            <person name="Takami H."/>
        </authorList>
    </citation>
    <scope>NUCLEOTIDE SEQUENCE</scope>
    <source>
        <strain evidence="6">Expedition CK06-06</strain>
    </source>
</reference>
<dbReference type="AlphaFoldDB" id="X1KGZ2"/>
<proteinExistence type="inferred from homology"/>
<dbReference type="InterPro" id="IPR008949">
    <property type="entry name" value="Isoprenoid_synthase_dom_sf"/>
</dbReference>